<name>A0A4U5M5M3_STECR</name>
<dbReference type="InterPro" id="IPR003890">
    <property type="entry name" value="MIF4G-like_typ-3"/>
</dbReference>
<feature type="region of interest" description="Disordered" evidence="2">
    <location>
        <begin position="47"/>
        <end position="148"/>
    </location>
</feature>
<dbReference type="PANTHER" id="PTHR23253">
    <property type="entry name" value="EUKARYOTIC TRANSLATION INITIATION FACTOR 4 GAMMA"/>
    <property type="match status" value="1"/>
</dbReference>
<feature type="compositionally biased region" description="Basic and acidic residues" evidence="2">
    <location>
        <begin position="87"/>
        <end position="97"/>
    </location>
</feature>
<dbReference type="Gene3D" id="1.25.40.180">
    <property type="match status" value="1"/>
</dbReference>
<dbReference type="GO" id="GO:0003743">
    <property type="term" value="F:translation initiation factor activity"/>
    <property type="evidence" value="ECO:0007669"/>
    <property type="project" value="TreeGrafter"/>
</dbReference>
<evidence type="ECO:0000256" key="2">
    <source>
        <dbReference type="SAM" id="MobiDB-lite"/>
    </source>
</evidence>
<evidence type="ECO:0000259" key="3">
    <source>
        <dbReference type="SMART" id="SM00543"/>
    </source>
</evidence>
<dbReference type="SMART" id="SM00543">
    <property type="entry name" value="MIF4G"/>
    <property type="match status" value="1"/>
</dbReference>
<feature type="compositionally biased region" description="Polar residues" evidence="2">
    <location>
        <begin position="77"/>
        <end position="86"/>
    </location>
</feature>
<evidence type="ECO:0000313" key="4">
    <source>
        <dbReference type="EMBL" id="TKR64144.1"/>
    </source>
</evidence>
<dbReference type="GO" id="GO:0016281">
    <property type="term" value="C:eukaryotic translation initiation factor 4F complex"/>
    <property type="evidence" value="ECO:0007669"/>
    <property type="project" value="TreeGrafter"/>
</dbReference>
<dbReference type="EMBL" id="AZBU02000009">
    <property type="protein sequence ID" value="TKR64144.1"/>
    <property type="molecule type" value="Genomic_DNA"/>
</dbReference>
<feature type="compositionally biased region" description="Basic and acidic residues" evidence="2">
    <location>
        <begin position="107"/>
        <end position="116"/>
    </location>
</feature>
<dbReference type="OrthoDB" id="514777at2759"/>
<gene>
    <name evidence="4" type="ORF">L596_024726</name>
</gene>
<reference evidence="4 5" key="1">
    <citation type="journal article" date="2015" name="Genome Biol.">
        <title>Comparative genomics of Steinernema reveals deeply conserved gene regulatory networks.</title>
        <authorList>
            <person name="Dillman A.R."/>
            <person name="Macchietto M."/>
            <person name="Porter C.F."/>
            <person name="Rogers A."/>
            <person name="Williams B."/>
            <person name="Antoshechkin I."/>
            <person name="Lee M.M."/>
            <person name="Goodwin Z."/>
            <person name="Lu X."/>
            <person name="Lewis E.E."/>
            <person name="Goodrich-Blair H."/>
            <person name="Stock S.P."/>
            <person name="Adams B.J."/>
            <person name="Sternberg P.W."/>
            <person name="Mortazavi A."/>
        </authorList>
    </citation>
    <scope>NUCLEOTIDE SEQUENCE [LARGE SCALE GENOMIC DNA]</scope>
    <source>
        <strain evidence="4 5">ALL</strain>
    </source>
</reference>
<dbReference type="GO" id="GO:0003729">
    <property type="term" value="F:mRNA binding"/>
    <property type="evidence" value="ECO:0007669"/>
    <property type="project" value="TreeGrafter"/>
</dbReference>
<sequence length="480" mass="55817">MCKAATLTYSKELMLRVKEHIFKADCQNDFKKRLIALEVDLENAPPMRQWKSAAKPSQNKPCGNGGRRLSMRDTNQDLRTQSWNQRASKEGQERPEQVRSLQNCQEGSRRPYEGNQRRSYSRNQDRRRPQVQRTHNSQKSGDSKPEVEIQRKVVQMAPTRRAEKAWKPRRAATVDPVAAKAKEIRGLLNKITPTTFEALCEQFLSEEVFKNELLLPQVVDVIFEKAVEEPRFCPLYSDLVNKQIQKERVFGSKAFQQSIISRCQKTFQTEGKGAFADKIAERQKEVDEAKDEIQKKVAQEKLNELKQKERRIVIGNIGLIAQFHRHKLLNLKILNSCIAHLLRENEVTEGGDEESLKCAIKLISDVGKHWETQRREQVKMMKLNPSEKTRVQIDLDLVAYIGYLNKKSKDFVPKMRFAVMDLVALKNNNWEPRHAANGPKTKAQIQADVQNEEQQKKLERQRYDDQKFQKKKFSTLPRLR</sequence>
<dbReference type="PANTHER" id="PTHR23253:SF78">
    <property type="entry name" value="EUKARYOTIC TRANSLATION INITIATION FACTOR 4G1, ISOFORM B-RELATED"/>
    <property type="match status" value="1"/>
</dbReference>
<feature type="region of interest" description="Disordered" evidence="2">
    <location>
        <begin position="431"/>
        <end position="480"/>
    </location>
</feature>
<accession>A0A4U5M5M3</accession>
<feature type="compositionally biased region" description="Basic and acidic residues" evidence="2">
    <location>
        <begin position="453"/>
        <end position="468"/>
    </location>
</feature>
<dbReference type="Pfam" id="PF02854">
    <property type="entry name" value="MIF4G"/>
    <property type="match status" value="1"/>
</dbReference>
<comment type="caution">
    <text evidence="4">The sequence shown here is derived from an EMBL/GenBank/DDBJ whole genome shotgun (WGS) entry which is preliminary data.</text>
</comment>
<evidence type="ECO:0000256" key="1">
    <source>
        <dbReference type="SAM" id="Coils"/>
    </source>
</evidence>
<dbReference type="SUPFAM" id="SSF48371">
    <property type="entry name" value="ARM repeat"/>
    <property type="match status" value="1"/>
</dbReference>
<feature type="compositionally biased region" description="Basic residues" evidence="2">
    <location>
        <begin position="469"/>
        <end position="480"/>
    </location>
</feature>
<protein>
    <recommendedName>
        <fullName evidence="3">MIF4G domain-containing protein</fullName>
    </recommendedName>
</protein>
<reference evidence="4 5" key="2">
    <citation type="journal article" date="2019" name="G3 (Bethesda)">
        <title>Hybrid Assembly of the Genome of the Entomopathogenic Nematode Steinernema carpocapsae Identifies the X-Chromosome.</title>
        <authorList>
            <person name="Serra L."/>
            <person name="Macchietto M."/>
            <person name="Macias-Munoz A."/>
            <person name="McGill C.J."/>
            <person name="Rodriguez I.M."/>
            <person name="Rodriguez B."/>
            <person name="Murad R."/>
            <person name="Mortazavi A."/>
        </authorList>
    </citation>
    <scope>NUCLEOTIDE SEQUENCE [LARGE SCALE GENOMIC DNA]</scope>
    <source>
        <strain evidence="4 5">ALL</strain>
    </source>
</reference>
<dbReference type="InterPro" id="IPR016024">
    <property type="entry name" value="ARM-type_fold"/>
</dbReference>
<feature type="domain" description="MIF4G" evidence="3">
    <location>
        <begin position="181"/>
        <end position="429"/>
    </location>
</feature>
<keyword evidence="5" id="KW-1185">Reference proteome</keyword>
<keyword evidence="1" id="KW-0175">Coiled coil</keyword>
<dbReference type="STRING" id="34508.A0A4U5M5M3"/>
<feature type="coiled-coil region" evidence="1">
    <location>
        <begin position="279"/>
        <end position="308"/>
    </location>
</feature>
<feature type="compositionally biased region" description="Polar residues" evidence="2">
    <location>
        <begin position="131"/>
        <end position="140"/>
    </location>
</feature>
<proteinExistence type="predicted"/>
<dbReference type="Proteomes" id="UP000298663">
    <property type="component" value="Unassembled WGS sequence"/>
</dbReference>
<evidence type="ECO:0000313" key="5">
    <source>
        <dbReference type="Proteomes" id="UP000298663"/>
    </source>
</evidence>
<organism evidence="4 5">
    <name type="scientific">Steinernema carpocapsae</name>
    <name type="common">Entomopathogenic nematode</name>
    <dbReference type="NCBI Taxonomy" id="34508"/>
    <lineage>
        <taxon>Eukaryota</taxon>
        <taxon>Metazoa</taxon>
        <taxon>Ecdysozoa</taxon>
        <taxon>Nematoda</taxon>
        <taxon>Chromadorea</taxon>
        <taxon>Rhabditida</taxon>
        <taxon>Tylenchina</taxon>
        <taxon>Panagrolaimomorpha</taxon>
        <taxon>Strongyloidoidea</taxon>
        <taxon>Steinernematidae</taxon>
        <taxon>Steinernema</taxon>
    </lineage>
</organism>
<dbReference type="AlphaFoldDB" id="A0A4U5M5M3"/>